<dbReference type="RefSeq" id="WP_107203575.1">
    <property type="nucleotide sequence ID" value="NZ_JAYLVJ010000071.1"/>
</dbReference>
<feature type="domain" description="Tyr recombinase" evidence="5">
    <location>
        <begin position="178"/>
        <end position="365"/>
    </location>
</feature>
<dbReference type="Gene3D" id="1.10.443.10">
    <property type="entry name" value="Intergrase catalytic core"/>
    <property type="match status" value="1"/>
</dbReference>
<dbReference type="PANTHER" id="PTHR30349:SF90">
    <property type="entry name" value="TYROSINE RECOMBINASE XERD"/>
    <property type="match status" value="1"/>
</dbReference>
<gene>
    <name evidence="7" type="ORF">VOI32_35690</name>
</gene>
<dbReference type="Gene3D" id="1.10.150.130">
    <property type="match status" value="1"/>
</dbReference>
<evidence type="ECO:0000259" key="5">
    <source>
        <dbReference type="PROSITE" id="PS51898"/>
    </source>
</evidence>
<feature type="domain" description="Core-binding (CB)" evidence="6">
    <location>
        <begin position="69"/>
        <end position="155"/>
    </location>
</feature>
<keyword evidence="2 4" id="KW-0238">DNA-binding</keyword>
<name>A0ABV0E9M4_9BURK</name>
<evidence type="ECO:0000256" key="3">
    <source>
        <dbReference type="ARBA" id="ARBA00023172"/>
    </source>
</evidence>
<evidence type="ECO:0000256" key="1">
    <source>
        <dbReference type="ARBA" id="ARBA00022908"/>
    </source>
</evidence>
<dbReference type="EMBL" id="JAYLVJ010000071">
    <property type="protein sequence ID" value="MEO1759236.1"/>
    <property type="molecule type" value="Genomic_DNA"/>
</dbReference>
<evidence type="ECO:0000259" key="6">
    <source>
        <dbReference type="PROSITE" id="PS51900"/>
    </source>
</evidence>
<dbReference type="InterPro" id="IPR050090">
    <property type="entry name" value="Tyrosine_recombinase_XerCD"/>
</dbReference>
<evidence type="ECO:0000313" key="7">
    <source>
        <dbReference type="EMBL" id="MEO1759236.1"/>
    </source>
</evidence>
<keyword evidence="3" id="KW-0233">DNA recombination</keyword>
<organism evidence="7 8">
    <name type="scientific">Paraburkholderia caribensis</name>
    <dbReference type="NCBI Taxonomy" id="75105"/>
    <lineage>
        <taxon>Bacteria</taxon>
        <taxon>Pseudomonadati</taxon>
        <taxon>Pseudomonadota</taxon>
        <taxon>Betaproteobacteria</taxon>
        <taxon>Burkholderiales</taxon>
        <taxon>Burkholderiaceae</taxon>
        <taxon>Paraburkholderia</taxon>
    </lineage>
</organism>
<dbReference type="PANTHER" id="PTHR30349">
    <property type="entry name" value="PHAGE INTEGRASE-RELATED"/>
    <property type="match status" value="1"/>
</dbReference>
<dbReference type="InterPro" id="IPR044068">
    <property type="entry name" value="CB"/>
</dbReference>
<comment type="caution">
    <text evidence="7">The sequence shown here is derived from an EMBL/GenBank/DDBJ whole genome shotgun (WGS) entry which is preliminary data.</text>
</comment>
<dbReference type="Proteomes" id="UP001462961">
    <property type="component" value="Unassembled WGS sequence"/>
</dbReference>
<accession>A0ABV0E9M4</accession>
<keyword evidence="8" id="KW-1185">Reference proteome</keyword>
<dbReference type="InterPro" id="IPR002104">
    <property type="entry name" value="Integrase_catalytic"/>
</dbReference>
<protein>
    <submittedName>
        <fullName evidence="7">Tyrosine-type recombinase/integrase</fullName>
    </submittedName>
</protein>
<proteinExistence type="predicted"/>
<dbReference type="InterPro" id="IPR010998">
    <property type="entry name" value="Integrase_recombinase_N"/>
</dbReference>
<evidence type="ECO:0000256" key="2">
    <source>
        <dbReference type="ARBA" id="ARBA00023125"/>
    </source>
</evidence>
<dbReference type="InterPro" id="IPR011010">
    <property type="entry name" value="DNA_brk_join_enz"/>
</dbReference>
<dbReference type="InterPro" id="IPR013762">
    <property type="entry name" value="Integrase-like_cat_sf"/>
</dbReference>
<reference evidence="7 8" key="1">
    <citation type="submission" date="2024-01" db="EMBL/GenBank/DDBJ databases">
        <title>The diversity of rhizobia nodulating Mimosa spp. in eleven states of Brazil covering several biomes is determined by host plant, location, and edaphic factors.</title>
        <authorList>
            <person name="Rouws L."/>
            <person name="Barauna A."/>
            <person name="Beukes C."/>
            <person name="De Faria S.M."/>
            <person name="Gross E."/>
            <person name="Dos Reis Junior F.B."/>
            <person name="Simon M."/>
            <person name="Maluk M."/>
            <person name="Odee D.W."/>
            <person name="Kenicer G."/>
            <person name="Young J.P.W."/>
            <person name="Reis V.M."/>
            <person name="Zilli J."/>
            <person name="James E.K."/>
        </authorList>
    </citation>
    <scope>NUCLEOTIDE SEQUENCE [LARGE SCALE GENOMIC DNA]</scope>
    <source>
        <strain evidence="7 8">JHI1651</strain>
    </source>
</reference>
<dbReference type="PROSITE" id="PS51898">
    <property type="entry name" value="TYR_RECOMBINASE"/>
    <property type="match status" value="1"/>
</dbReference>
<keyword evidence="1" id="KW-0229">DNA integration</keyword>
<evidence type="ECO:0000256" key="4">
    <source>
        <dbReference type="PROSITE-ProRule" id="PRU01248"/>
    </source>
</evidence>
<evidence type="ECO:0000313" key="8">
    <source>
        <dbReference type="Proteomes" id="UP001462961"/>
    </source>
</evidence>
<dbReference type="PROSITE" id="PS51900">
    <property type="entry name" value="CB"/>
    <property type="match status" value="1"/>
</dbReference>
<dbReference type="Pfam" id="PF00589">
    <property type="entry name" value="Phage_integrase"/>
    <property type="match status" value="1"/>
</dbReference>
<dbReference type="SUPFAM" id="SSF56349">
    <property type="entry name" value="DNA breaking-rejoining enzymes"/>
    <property type="match status" value="1"/>
</dbReference>
<sequence>MRIGEALRWRLPDSFAVAQLNELADRWRDRQVANATTRTDGEASRTAYVSTATNWLRFLGRLQASTSEQPGSEQIAAYASFMRDERNLSALTIRTRCGRAAEFLRLADAEGYNICQLDWIAIDLLLASKGSRDGLTRASMQTYGYIIRSFIRYLEEHGQCRPGLSASIQPARVYQGEALPAGPSWPEVLRLLENLEGDRPGAIRDRAIAMMFAVYGLRVAEVRRLCLDDFDWPQALVRVHRSKQSPHVVVFPLARDVADAIATYLRFVRVKSDRREVFLQLRSPYQPLGSSALWQIVNRQLRPMDLAIKHTGPHALRHACATRLLGRGLTGLTMKEIGDFLGHRHPATTALYAKVDIGGLRQVADVDLGRFL</sequence>